<protein>
    <submittedName>
        <fullName evidence="2">Dipeptidyl aminopeptidase/acylaminoacyl peptidase</fullName>
    </submittedName>
</protein>
<organism evidence="2 3">
    <name type="scientific">Roseateles asaccharophilus</name>
    <dbReference type="NCBI Taxonomy" id="582607"/>
    <lineage>
        <taxon>Bacteria</taxon>
        <taxon>Pseudomonadati</taxon>
        <taxon>Pseudomonadota</taxon>
        <taxon>Betaproteobacteria</taxon>
        <taxon>Burkholderiales</taxon>
        <taxon>Sphaerotilaceae</taxon>
        <taxon>Roseateles</taxon>
    </lineage>
</organism>
<dbReference type="SUPFAM" id="SSF53474">
    <property type="entry name" value="alpha/beta-Hydrolases"/>
    <property type="match status" value="1"/>
</dbReference>
<dbReference type="InterPro" id="IPR001375">
    <property type="entry name" value="Peptidase_S9_cat"/>
</dbReference>
<dbReference type="Proteomes" id="UP001180825">
    <property type="component" value="Unassembled WGS sequence"/>
</dbReference>
<keyword evidence="2" id="KW-0031">Aminopeptidase</keyword>
<keyword evidence="3" id="KW-1185">Reference proteome</keyword>
<proteinExistence type="predicted"/>
<evidence type="ECO:0000259" key="1">
    <source>
        <dbReference type="Pfam" id="PF00326"/>
    </source>
</evidence>
<dbReference type="GO" id="GO:0004177">
    <property type="term" value="F:aminopeptidase activity"/>
    <property type="evidence" value="ECO:0007669"/>
    <property type="project" value="UniProtKB-KW"/>
</dbReference>
<evidence type="ECO:0000313" key="2">
    <source>
        <dbReference type="EMBL" id="MDR7335119.1"/>
    </source>
</evidence>
<dbReference type="Pfam" id="PF00326">
    <property type="entry name" value="Peptidase_S9"/>
    <property type="match status" value="1"/>
</dbReference>
<reference evidence="2 3" key="1">
    <citation type="submission" date="2023-07" db="EMBL/GenBank/DDBJ databases">
        <title>Sorghum-associated microbial communities from plants grown in Nebraska, USA.</title>
        <authorList>
            <person name="Schachtman D."/>
        </authorList>
    </citation>
    <scope>NUCLEOTIDE SEQUENCE [LARGE SCALE GENOMIC DNA]</scope>
    <source>
        <strain evidence="2 3">BE316</strain>
    </source>
</reference>
<keyword evidence="2" id="KW-0645">Protease</keyword>
<dbReference type="EMBL" id="JAVDXV010000009">
    <property type="protein sequence ID" value="MDR7335119.1"/>
    <property type="molecule type" value="Genomic_DNA"/>
</dbReference>
<feature type="domain" description="Peptidase S9 prolyl oligopeptidase catalytic" evidence="1">
    <location>
        <begin position="5"/>
        <end position="75"/>
    </location>
</feature>
<accession>A0ABU2AD35</accession>
<dbReference type="Gene3D" id="3.40.50.1820">
    <property type="entry name" value="alpha/beta hydrolase"/>
    <property type="match status" value="1"/>
</dbReference>
<name>A0ABU2AD35_9BURK</name>
<dbReference type="InterPro" id="IPR029058">
    <property type="entry name" value="AB_hydrolase_fold"/>
</dbReference>
<gene>
    <name evidence="2" type="ORF">J2X21_004284</name>
</gene>
<sequence>MHQAARINAPLLLPYGAEDLRVPKDHGRSLRDAMTKAGNAPEYVEYENEGHGWQQMSARLDFAKRVETFLGKHLQPAAP</sequence>
<comment type="caution">
    <text evidence="2">The sequence shown here is derived from an EMBL/GenBank/DDBJ whole genome shotgun (WGS) entry which is preliminary data.</text>
</comment>
<keyword evidence="2" id="KW-0378">Hydrolase</keyword>
<evidence type="ECO:0000313" key="3">
    <source>
        <dbReference type="Proteomes" id="UP001180825"/>
    </source>
</evidence>